<keyword evidence="1" id="KW-1133">Transmembrane helix</keyword>
<keyword evidence="4" id="KW-1185">Reference proteome</keyword>
<evidence type="ECO:0000313" key="4">
    <source>
        <dbReference type="Proteomes" id="UP000239494"/>
    </source>
</evidence>
<evidence type="ECO:0000259" key="2">
    <source>
        <dbReference type="Pfam" id="PF14219"/>
    </source>
</evidence>
<accession>A0A2T0TE13</accession>
<reference evidence="3 4" key="1">
    <citation type="submission" date="2018-03" db="EMBL/GenBank/DDBJ databases">
        <title>Genomic Encyclopedia of Archaeal and Bacterial Type Strains, Phase II (KMG-II): from individual species to whole genera.</title>
        <authorList>
            <person name="Goeker M."/>
        </authorList>
    </citation>
    <scope>NUCLEOTIDE SEQUENCE [LARGE SCALE GENOMIC DNA]</scope>
    <source>
        <strain evidence="3 4">DSM 44720</strain>
    </source>
</reference>
<sequence length="186" mass="20553">MDAAIPLRVHVVSTQAGLLSVLLGLQAAVQVVSIAVPVLRFFVALLFLCTVPVLLVWLHRVRLNAEVPGRVHRWGPGWVVGMWFVPVLNLWAPYRAVADIAAAGVPRARREEVTRQVLAWWLSWLVGLVTTAMATRVWLFGHHVWAPLLPAWVGAVFFALASALLIAVVRRLSALHPVDERLVGYS</sequence>
<feature type="transmembrane region" description="Helical" evidence="1">
    <location>
        <begin position="151"/>
        <end position="169"/>
    </location>
</feature>
<organism evidence="3 4">
    <name type="scientific">Umezawaea tangerina</name>
    <dbReference type="NCBI Taxonomy" id="84725"/>
    <lineage>
        <taxon>Bacteria</taxon>
        <taxon>Bacillati</taxon>
        <taxon>Actinomycetota</taxon>
        <taxon>Actinomycetes</taxon>
        <taxon>Pseudonocardiales</taxon>
        <taxon>Pseudonocardiaceae</taxon>
        <taxon>Umezawaea</taxon>
    </lineage>
</organism>
<dbReference type="AlphaFoldDB" id="A0A2T0TE13"/>
<dbReference type="RefSeq" id="WP_170155825.1">
    <property type="nucleotide sequence ID" value="NZ_PVTF01000003.1"/>
</dbReference>
<dbReference type="Proteomes" id="UP000239494">
    <property type="component" value="Unassembled WGS sequence"/>
</dbReference>
<protein>
    <submittedName>
        <fullName evidence="3">Uncharacterized protein DUF4328</fullName>
    </submittedName>
</protein>
<comment type="caution">
    <text evidence="3">The sequence shown here is derived from an EMBL/GenBank/DDBJ whole genome shotgun (WGS) entry which is preliminary data.</text>
</comment>
<feature type="transmembrane region" description="Helical" evidence="1">
    <location>
        <begin position="39"/>
        <end position="58"/>
    </location>
</feature>
<name>A0A2T0TE13_9PSEU</name>
<dbReference type="Pfam" id="PF14219">
    <property type="entry name" value="DUF4328"/>
    <property type="match status" value="1"/>
</dbReference>
<keyword evidence="1" id="KW-0472">Membrane</keyword>
<keyword evidence="1" id="KW-0812">Transmembrane</keyword>
<feature type="domain" description="DUF4328" evidence="2">
    <location>
        <begin position="29"/>
        <end position="169"/>
    </location>
</feature>
<feature type="transmembrane region" description="Helical" evidence="1">
    <location>
        <begin position="78"/>
        <end position="97"/>
    </location>
</feature>
<feature type="transmembrane region" description="Helical" evidence="1">
    <location>
        <begin position="118"/>
        <end position="139"/>
    </location>
</feature>
<gene>
    <name evidence="3" type="ORF">CLV43_103649</name>
</gene>
<proteinExistence type="predicted"/>
<evidence type="ECO:0000256" key="1">
    <source>
        <dbReference type="SAM" id="Phobius"/>
    </source>
</evidence>
<dbReference type="InterPro" id="IPR025565">
    <property type="entry name" value="DUF4328"/>
</dbReference>
<evidence type="ECO:0000313" key="3">
    <source>
        <dbReference type="EMBL" id="PRY43900.1"/>
    </source>
</evidence>
<feature type="transmembrane region" description="Helical" evidence="1">
    <location>
        <begin position="12"/>
        <end position="32"/>
    </location>
</feature>
<dbReference type="EMBL" id="PVTF01000003">
    <property type="protein sequence ID" value="PRY43900.1"/>
    <property type="molecule type" value="Genomic_DNA"/>
</dbReference>